<dbReference type="Gene3D" id="3.40.190.10">
    <property type="entry name" value="Periplasmic binding protein-like II"/>
    <property type="match status" value="2"/>
</dbReference>
<evidence type="ECO:0000256" key="3">
    <source>
        <dbReference type="SAM" id="SignalP"/>
    </source>
</evidence>
<dbReference type="InterPro" id="IPR006059">
    <property type="entry name" value="SBP"/>
</dbReference>
<protein>
    <submittedName>
        <fullName evidence="4">Spermidine/putrescine transport system substrate-binding protein</fullName>
    </submittedName>
</protein>
<evidence type="ECO:0000313" key="4">
    <source>
        <dbReference type="EMBL" id="MCW2305955.1"/>
    </source>
</evidence>
<keyword evidence="1 3" id="KW-0732">Signal</keyword>
<dbReference type="CDD" id="cd13589">
    <property type="entry name" value="PBP2_polyamine_RpCGA009"/>
    <property type="match status" value="1"/>
</dbReference>
<proteinExistence type="predicted"/>
<keyword evidence="5" id="KW-1185">Reference proteome</keyword>
<reference evidence="5" key="1">
    <citation type="submission" date="2023-07" db="EMBL/GenBank/DDBJ databases">
        <title>Genome sequencing of Purple Non-Sulfur Bacteria from various extreme environments.</title>
        <authorList>
            <person name="Mayer M."/>
        </authorList>
    </citation>
    <scope>NUCLEOTIDE SEQUENCE [LARGE SCALE GENOMIC DNA]</scope>
    <source>
        <strain evidence="5">DSM 17935</strain>
    </source>
</reference>
<sequence>MNKQLGIGAALAVAAATLMGSAALAEETLVINSFGGSYEKTHRDLVITPFEEEYGVKVKVITAYSSDTLAQLRAQKDNPQFDVVHFSGGLETTAAAEGLLAPIKPEELTHYDEMYPFAVAGLDKGVGPMYSTAVIGLLYNTEAVPEAPTSWKDLADPAYADHVLLTDAAGNTYGMLGMLMINKVAGGTLDDITPGLDFIKSILPTSTIVAKSPEIQQNFAQGNAWIAPYAQDYAYTLTKAGLPVKFTLPKEGGVIAPITVNLVAGRPNRELALKFIDFSIRAEASRGWAEALRYSPTNRTVELPDDVAAEVTVGEEAAAKLVTFDAETISKNKPEWNEAWTRAIAR</sequence>
<evidence type="ECO:0000256" key="2">
    <source>
        <dbReference type="ARBA" id="ARBA00022764"/>
    </source>
</evidence>
<dbReference type="PANTHER" id="PTHR30006:SF2">
    <property type="entry name" value="ABC TRANSPORTER SUBSTRATE-BINDING PROTEIN"/>
    <property type="match status" value="1"/>
</dbReference>
<feature type="signal peptide" evidence="3">
    <location>
        <begin position="1"/>
        <end position="25"/>
    </location>
</feature>
<evidence type="ECO:0000256" key="1">
    <source>
        <dbReference type="ARBA" id="ARBA00022729"/>
    </source>
</evidence>
<dbReference type="Proteomes" id="UP001209755">
    <property type="component" value="Unassembled WGS sequence"/>
</dbReference>
<accession>A0ABT3H6E4</accession>
<dbReference type="EMBL" id="JAOQNS010000001">
    <property type="protein sequence ID" value="MCW2305955.1"/>
    <property type="molecule type" value="Genomic_DNA"/>
</dbReference>
<organism evidence="4 5">
    <name type="scientific">Rhodobium gokarnense</name>
    <dbReference type="NCBI Taxonomy" id="364296"/>
    <lineage>
        <taxon>Bacteria</taxon>
        <taxon>Pseudomonadati</taxon>
        <taxon>Pseudomonadota</taxon>
        <taxon>Alphaproteobacteria</taxon>
        <taxon>Hyphomicrobiales</taxon>
        <taxon>Rhodobiaceae</taxon>
        <taxon>Rhodobium</taxon>
    </lineage>
</organism>
<comment type="caution">
    <text evidence="4">The sequence shown here is derived from an EMBL/GenBank/DDBJ whole genome shotgun (WGS) entry which is preliminary data.</text>
</comment>
<name>A0ABT3H6E4_9HYPH</name>
<dbReference type="RefSeq" id="WP_264599633.1">
    <property type="nucleotide sequence ID" value="NZ_JAOQNS010000001.1"/>
</dbReference>
<gene>
    <name evidence="4" type="ORF">M2319_000271</name>
</gene>
<keyword evidence="2" id="KW-0574">Periplasm</keyword>
<dbReference type="PANTHER" id="PTHR30006">
    <property type="entry name" value="THIAMINE-BINDING PERIPLASMIC PROTEIN-RELATED"/>
    <property type="match status" value="1"/>
</dbReference>
<dbReference type="Pfam" id="PF13416">
    <property type="entry name" value="SBP_bac_8"/>
    <property type="match status" value="1"/>
</dbReference>
<evidence type="ECO:0000313" key="5">
    <source>
        <dbReference type="Proteomes" id="UP001209755"/>
    </source>
</evidence>
<dbReference type="SUPFAM" id="SSF53850">
    <property type="entry name" value="Periplasmic binding protein-like II"/>
    <property type="match status" value="1"/>
</dbReference>
<feature type="chain" id="PRO_5045485174" evidence="3">
    <location>
        <begin position="26"/>
        <end position="346"/>
    </location>
</feature>